<organism evidence="7 8">
    <name type="scientific">Rugamonas brunnea</name>
    <dbReference type="NCBI Taxonomy" id="2758569"/>
    <lineage>
        <taxon>Bacteria</taxon>
        <taxon>Pseudomonadati</taxon>
        <taxon>Pseudomonadota</taxon>
        <taxon>Betaproteobacteria</taxon>
        <taxon>Burkholderiales</taxon>
        <taxon>Oxalobacteraceae</taxon>
        <taxon>Telluria group</taxon>
        <taxon>Rugamonas</taxon>
    </lineage>
</organism>
<keyword evidence="5" id="KW-0732">Signal</keyword>
<feature type="binding site" evidence="3">
    <location>
        <position position="85"/>
    </location>
    <ligand>
        <name>Cu cation</name>
        <dbReference type="ChEBI" id="CHEBI:23378"/>
    </ligand>
</feature>
<keyword evidence="3" id="KW-0479">Metal-binding</keyword>
<feature type="disulfide bond" description="Redox-active" evidence="4">
    <location>
        <begin position="81"/>
        <end position="85"/>
    </location>
</feature>
<comment type="caution">
    <text evidence="7">The sequence shown here is derived from an EMBL/GenBank/DDBJ whole genome shotgun (WGS) entry which is preliminary data.</text>
</comment>
<feature type="binding site" evidence="3">
    <location>
        <position position="81"/>
    </location>
    <ligand>
        <name>Cu cation</name>
        <dbReference type="ChEBI" id="CHEBI:23378"/>
    </ligand>
</feature>
<dbReference type="AlphaFoldDB" id="A0A7W2ETM5"/>
<dbReference type="Pfam" id="PF02630">
    <property type="entry name" value="SCO1-SenC"/>
    <property type="match status" value="1"/>
</dbReference>
<feature type="domain" description="Thioredoxin" evidence="6">
    <location>
        <begin position="27"/>
        <end position="207"/>
    </location>
</feature>
<dbReference type="InterPro" id="IPR013766">
    <property type="entry name" value="Thioredoxin_domain"/>
</dbReference>
<dbReference type="Gene3D" id="3.40.30.10">
    <property type="entry name" value="Glutaredoxin"/>
    <property type="match status" value="1"/>
</dbReference>
<dbReference type="InterPro" id="IPR003782">
    <property type="entry name" value="SCO1/SenC"/>
</dbReference>
<gene>
    <name evidence="7" type="ORF">H3H37_15295</name>
</gene>
<dbReference type="PANTHER" id="PTHR12151">
    <property type="entry name" value="ELECTRON TRANSPORT PROTIN SCO1/SENC FAMILY MEMBER"/>
    <property type="match status" value="1"/>
</dbReference>
<feature type="signal peptide" evidence="5">
    <location>
        <begin position="1"/>
        <end position="26"/>
    </location>
</feature>
<dbReference type="EMBL" id="JACEZT010000009">
    <property type="protein sequence ID" value="MBA5638423.1"/>
    <property type="molecule type" value="Genomic_DNA"/>
</dbReference>
<dbReference type="GO" id="GO:0046872">
    <property type="term" value="F:metal ion binding"/>
    <property type="evidence" value="ECO:0007669"/>
    <property type="project" value="UniProtKB-KW"/>
</dbReference>
<comment type="similarity">
    <text evidence="1">Belongs to the SCO1/2 family.</text>
</comment>
<sequence>MTIRSTLVRGALAGALLAACALPATAPLAAQSTPAATARPAFTGTSLYQLDTALTDSQGQRSSLRDMAGQVAIVTMFYGDCNTACPVVIETLKRTVAALGPQGRKVKVLMVSLDPFHDSPASLAQLAGVHHLDTSQFKLAVAKDEAQTRMLAAALNIKFRVMGSGEINHTTRIVLIDGGGNVLGASSKLDTNPEPEFVKQIAAALKAG</sequence>
<dbReference type="PANTHER" id="PTHR12151:SF25">
    <property type="entry name" value="LINALOOL DEHYDRATASE_ISOMERASE DOMAIN-CONTAINING PROTEIN"/>
    <property type="match status" value="1"/>
</dbReference>
<accession>A0A7W2ETM5</accession>
<dbReference type="PROSITE" id="PS51352">
    <property type="entry name" value="THIOREDOXIN_2"/>
    <property type="match status" value="1"/>
</dbReference>
<proteinExistence type="inferred from homology"/>
<dbReference type="SUPFAM" id="SSF52833">
    <property type="entry name" value="Thioredoxin-like"/>
    <property type="match status" value="1"/>
</dbReference>
<dbReference type="InterPro" id="IPR036249">
    <property type="entry name" value="Thioredoxin-like_sf"/>
</dbReference>
<evidence type="ECO:0000259" key="6">
    <source>
        <dbReference type="PROSITE" id="PS51352"/>
    </source>
</evidence>
<protein>
    <submittedName>
        <fullName evidence="7">SCO family protein</fullName>
    </submittedName>
</protein>
<evidence type="ECO:0000256" key="5">
    <source>
        <dbReference type="SAM" id="SignalP"/>
    </source>
</evidence>
<feature type="chain" id="PRO_5031180993" evidence="5">
    <location>
        <begin position="27"/>
        <end position="208"/>
    </location>
</feature>
<feature type="binding site" evidence="3">
    <location>
        <position position="169"/>
    </location>
    <ligand>
        <name>Cu cation</name>
        <dbReference type="ChEBI" id="CHEBI:23378"/>
    </ligand>
</feature>
<evidence type="ECO:0000256" key="2">
    <source>
        <dbReference type="ARBA" id="ARBA00023008"/>
    </source>
</evidence>
<evidence type="ECO:0000313" key="7">
    <source>
        <dbReference type="EMBL" id="MBA5638423.1"/>
    </source>
</evidence>
<dbReference type="RefSeq" id="WP_182163950.1">
    <property type="nucleotide sequence ID" value="NZ_JACEZT010000009.1"/>
</dbReference>
<dbReference type="CDD" id="cd02968">
    <property type="entry name" value="SCO"/>
    <property type="match status" value="1"/>
</dbReference>
<keyword evidence="4" id="KW-1015">Disulfide bond</keyword>
<evidence type="ECO:0000256" key="3">
    <source>
        <dbReference type="PIRSR" id="PIRSR603782-1"/>
    </source>
</evidence>
<keyword evidence="2 3" id="KW-0186">Copper</keyword>
<reference evidence="7 8" key="1">
    <citation type="submission" date="2020-07" db="EMBL/GenBank/DDBJ databases">
        <title>Novel species isolated from subtropical streams in China.</title>
        <authorList>
            <person name="Lu H."/>
        </authorList>
    </citation>
    <scope>NUCLEOTIDE SEQUENCE [LARGE SCALE GENOMIC DNA]</scope>
    <source>
        <strain evidence="7 8">LX20W</strain>
    </source>
</reference>
<dbReference type="Proteomes" id="UP000534388">
    <property type="component" value="Unassembled WGS sequence"/>
</dbReference>
<keyword evidence="8" id="KW-1185">Reference proteome</keyword>
<evidence type="ECO:0000256" key="1">
    <source>
        <dbReference type="ARBA" id="ARBA00010996"/>
    </source>
</evidence>
<name>A0A7W2ETM5_9BURK</name>
<dbReference type="PROSITE" id="PS51257">
    <property type="entry name" value="PROKAR_LIPOPROTEIN"/>
    <property type="match status" value="1"/>
</dbReference>
<evidence type="ECO:0000256" key="4">
    <source>
        <dbReference type="PIRSR" id="PIRSR603782-2"/>
    </source>
</evidence>
<evidence type="ECO:0000313" key="8">
    <source>
        <dbReference type="Proteomes" id="UP000534388"/>
    </source>
</evidence>